<keyword evidence="6 11" id="KW-0732">Signal</keyword>
<comment type="subunit">
    <text evidence="2">Homotrimer.</text>
</comment>
<reference evidence="13 14" key="1">
    <citation type="submission" date="2019-12" db="EMBL/GenBank/DDBJ databases">
        <title>Novel species isolated from a subtropical stream in China.</title>
        <authorList>
            <person name="Lu H."/>
        </authorList>
    </citation>
    <scope>NUCLEOTIDE SEQUENCE [LARGE SCALE GENOMIC DNA]</scope>
    <source>
        <strain evidence="13 14">FT127W</strain>
    </source>
</reference>
<dbReference type="InterPro" id="IPR050298">
    <property type="entry name" value="Gram-neg_bact_OMP"/>
</dbReference>
<comment type="subcellular location">
    <subcellularLocation>
        <location evidence="1">Cell outer membrane</location>
        <topology evidence="1">Multi-pass membrane protein</topology>
    </subcellularLocation>
</comment>
<evidence type="ECO:0000256" key="11">
    <source>
        <dbReference type="SAM" id="SignalP"/>
    </source>
</evidence>
<keyword evidence="5" id="KW-0812">Transmembrane</keyword>
<dbReference type="GO" id="GO:0009279">
    <property type="term" value="C:cell outer membrane"/>
    <property type="evidence" value="ECO:0007669"/>
    <property type="project" value="UniProtKB-SubCell"/>
</dbReference>
<evidence type="ECO:0000313" key="14">
    <source>
        <dbReference type="Proteomes" id="UP000450676"/>
    </source>
</evidence>
<evidence type="ECO:0000256" key="4">
    <source>
        <dbReference type="ARBA" id="ARBA00022452"/>
    </source>
</evidence>
<protein>
    <submittedName>
        <fullName evidence="13">Porin</fullName>
    </submittedName>
</protein>
<dbReference type="SUPFAM" id="SSF56935">
    <property type="entry name" value="Porins"/>
    <property type="match status" value="1"/>
</dbReference>
<dbReference type="PRINTS" id="PR00184">
    <property type="entry name" value="NEISSPPORIN"/>
</dbReference>
<evidence type="ECO:0000256" key="8">
    <source>
        <dbReference type="ARBA" id="ARBA00023114"/>
    </source>
</evidence>
<evidence type="ECO:0000256" key="2">
    <source>
        <dbReference type="ARBA" id="ARBA00011233"/>
    </source>
</evidence>
<evidence type="ECO:0000256" key="3">
    <source>
        <dbReference type="ARBA" id="ARBA00022448"/>
    </source>
</evidence>
<feature type="domain" description="Porin" evidence="12">
    <location>
        <begin position="8"/>
        <end position="317"/>
    </location>
</feature>
<accession>A0A7X4KPJ7</accession>
<evidence type="ECO:0000256" key="7">
    <source>
        <dbReference type="ARBA" id="ARBA00023065"/>
    </source>
</evidence>
<comment type="caution">
    <text evidence="13">The sequence shown here is derived from an EMBL/GenBank/DDBJ whole genome shotgun (WGS) entry which is preliminary data.</text>
</comment>
<keyword evidence="9" id="KW-0472">Membrane</keyword>
<dbReference type="InterPro" id="IPR023614">
    <property type="entry name" value="Porin_dom_sf"/>
</dbReference>
<dbReference type="AlphaFoldDB" id="A0A7X4KPJ7"/>
<dbReference type="Gene3D" id="2.40.160.10">
    <property type="entry name" value="Porin"/>
    <property type="match status" value="1"/>
</dbReference>
<dbReference type="PRINTS" id="PR00182">
    <property type="entry name" value="ECOLNEIPORIN"/>
</dbReference>
<dbReference type="EMBL" id="WWCU01000030">
    <property type="protein sequence ID" value="MYN09985.1"/>
    <property type="molecule type" value="Genomic_DNA"/>
</dbReference>
<evidence type="ECO:0000259" key="12">
    <source>
        <dbReference type="Pfam" id="PF13609"/>
    </source>
</evidence>
<evidence type="ECO:0000256" key="10">
    <source>
        <dbReference type="ARBA" id="ARBA00023237"/>
    </source>
</evidence>
<evidence type="ECO:0000313" key="13">
    <source>
        <dbReference type="EMBL" id="MYN09985.1"/>
    </source>
</evidence>
<proteinExistence type="predicted"/>
<dbReference type="PANTHER" id="PTHR34501">
    <property type="entry name" value="PROTEIN YDDL-RELATED"/>
    <property type="match status" value="1"/>
</dbReference>
<feature type="chain" id="PRO_5031441226" evidence="11">
    <location>
        <begin position="20"/>
        <end position="348"/>
    </location>
</feature>
<dbReference type="CDD" id="cd00342">
    <property type="entry name" value="gram_neg_porins"/>
    <property type="match status" value="1"/>
</dbReference>
<keyword evidence="4" id="KW-1134">Transmembrane beta strand</keyword>
<dbReference type="Pfam" id="PF13609">
    <property type="entry name" value="Porin_4"/>
    <property type="match status" value="1"/>
</dbReference>
<keyword evidence="14" id="KW-1185">Reference proteome</keyword>
<dbReference type="InterPro" id="IPR001702">
    <property type="entry name" value="Porin_Gram-ve"/>
</dbReference>
<name>A0A7X4KPJ7_9BURK</name>
<gene>
    <name evidence="13" type="ORF">GTP77_21940</name>
</gene>
<dbReference type="Proteomes" id="UP000450676">
    <property type="component" value="Unassembled WGS sequence"/>
</dbReference>
<evidence type="ECO:0000256" key="6">
    <source>
        <dbReference type="ARBA" id="ARBA00022729"/>
    </source>
</evidence>
<dbReference type="PANTHER" id="PTHR34501:SF9">
    <property type="entry name" value="MAJOR OUTER MEMBRANE PROTEIN P.IA"/>
    <property type="match status" value="1"/>
</dbReference>
<dbReference type="InterPro" id="IPR002299">
    <property type="entry name" value="Porin_Neis"/>
</dbReference>
<keyword evidence="3" id="KW-0813">Transport</keyword>
<dbReference type="GO" id="GO:0034220">
    <property type="term" value="P:monoatomic ion transmembrane transport"/>
    <property type="evidence" value="ECO:0007669"/>
    <property type="project" value="InterPro"/>
</dbReference>
<dbReference type="RefSeq" id="WP_161074279.1">
    <property type="nucleotide sequence ID" value="NZ_CP086370.1"/>
</dbReference>
<evidence type="ECO:0000256" key="9">
    <source>
        <dbReference type="ARBA" id="ARBA00023136"/>
    </source>
</evidence>
<dbReference type="InterPro" id="IPR033900">
    <property type="entry name" value="Gram_neg_porin_domain"/>
</dbReference>
<evidence type="ECO:0000256" key="1">
    <source>
        <dbReference type="ARBA" id="ARBA00004571"/>
    </source>
</evidence>
<keyword evidence="10" id="KW-0998">Cell outer membrane</keyword>
<keyword evidence="7" id="KW-0406">Ion transport</keyword>
<feature type="signal peptide" evidence="11">
    <location>
        <begin position="1"/>
        <end position="19"/>
    </location>
</feature>
<sequence>MKKTLIAIALTSLSGLAAAQSAVVIYGAVDAGIVRESGGVAGNITKLTGGVEGGSRLGFRGSEDLGDGMKGIFALEMGLGLDTGVSGQGGVLFGRQALVGLQTKSGTVTLGRQYTPLFMAMTFIDPFQSLSTAGSAANLMSNAGIRMNNTVKYAMPDTNGFSGEVAYGLGEVAGNSDAGRNLGANFGYANGPLSIKAGYANINSIPVGTAALTKGRTTMLGATYDFGVAKAALAYASNRGTVNINNTINPNSQADSRDLLLGVTVPYGLHTFRASIINKKDRAGTRRGADQWGVGYSYYLSRRTDVYLAYARIDNDAAKGATGFYTVGNATEVGSGNRAVNAGLRHNF</sequence>
<evidence type="ECO:0000256" key="5">
    <source>
        <dbReference type="ARBA" id="ARBA00022692"/>
    </source>
</evidence>
<dbReference type="GO" id="GO:0015288">
    <property type="term" value="F:porin activity"/>
    <property type="evidence" value="ECO:0007669"/>
    <property type="project" value="UniProtKB-KW"/>
</dbReference>
<dbReference type="GO" id="GO:0046930">
    <property type="term" value="C:pore complex"/>
    <property type="evidence" value="ECO:0007669"/>
    <property type="project" value="UniProtKB-KW"/>
</dbReference>
<keyword evidence="8" id="KW-0626">Porin</keyword>
<organism evidence="13 14">
    <name type="scientific">Pseudoduganella aquatica</name>
    <dbReference type="NCBI Taxonomy" id="2660641"/>
    <lineage>
        <taxon>Bacteria</taxon>
        <taxon>Pseudomonadati</taxon>
        <taxon>Pseudomonadota</taxon>
        <taxon>Betaproteobacteria</taxon>
        <taxon>Burkholderiales</taxon>
        <taxon>Oxalobacteraceae</taxon>
        <taxon>Telluria group</taxon>
        <taxon>Pseudoduganella</taxon>
    </lineage>
</organism>